<dbReference type="EMBL" id="JACMRX010000005">
    <property type="protein sequence ID" value="KAF7988442.1"/>
    <property type="molecule type" value="Genomic_DNA"/>
</dbReference>
<gene>
    <name evidence="2" type="ORF">HCN44_001015</name>
</gene>
<comment type="caution">
    <text evidence="2">The sequence shown here is derived from an EMBL/GenBank/DDBJ whole genome shotgun (WGS) entry which is preliminary data.</text>
</comment>
<organism evidence="2 3">
    <name type="scientific">Aphidius gifuensis</name>
    <name type="common">Parasitoid wasp</name>
    <dbReference type="NCBI Taxonomy" id="684658"/>
    <lineage>
        <taxon>Eukaryota</taxon>
        <taxon>Metazoa</taxon>
        <taxon>Ecdysozoa</taxon>
        <taxon>Arthropoda</taxon>
        <taxon>Hexapoda</taxon>
        <taxon>Insecta</taxon>
        <taxon>Pterygota</taxon>
        <taxon>Neoptera</taxon>
        <taxon>Endopterygota</taxon>
        <taxon>Hymenoptera</taxon>
        <taxon>Apocrita</taxon>
        <taxon>Ichneumonoidea</taxon>
        <taxon>Braconidae</taxon>
        <taxon>Aphidiinae</taxon>
        <taxon>Aphidius</taxon>
    </lineage>
</organism>
<keyword evidence="3" id="KW-1185">Reference proteome</keyword>
<evidence type="ECO:0000256" key="1">
    <source>
        <dbReference type="SAM" id="MobiDB-lite"/>
    </source>
</evidence>
<evidence type="ECO:0000313" key="3">
    <source>
        <dbReference type="Proteomes" id="UP000639338"/>
    </source>
</evidence>
<evidence type="ECO:0000313" key="2">
    <source>
        <dbReference type="EMBL" id="KAF7988442.1"/>
    </source>
</evidence>
<dbReference type="AlphaFoldDB" id="A0A835CLN9"/>
<name>A0A835CLN9_APHGI</name>
<feature type="compositionally biased region" description="Polar residues" evidence="1">
    <location>
        <begin position="92"/>
        <end position="117"/>
    </location>
</feature>
<reference evidence="2 3" key="1">
    <citation type="submission" date="2020-08" db="EMBL/GenBank/DDBJ databases">
        <title>Aphidius gifuensis genome sequencing and assembly.</title>
        <authorList>
            <person name="Du Z."/>
        </authorList>
    </citation>
    <scope>NUCLEOTIDE SEQUENCE [LARGE SCALE GENOMIC DNA]</scope>
    <source>
        <strain evidence="2">YNYX2018</strain>
        <tissue evidence="2">Adults</tissue>
    </source>
</reference>
<sequence length="394" mass="42731">MLSYMLPTGDKPPPGETHNQAYNRLSRLQNRNNNNGQIIRNGIINTTTIMQPRRTIEVNKNSGTSSMMITTTLPLKNIDNSHDNNCKKNDINNHSPKHNGTTIITTATPRKSTLHTSRVTKDDSLHSINSEASTGGGSDRKSKIANGAKHANLKRVSFGSSKGSMVETLVYETPVQEEPEINHFLDHNGRLPMIPVPDTDEGREKVRVAFLGPQPHPVTPGVLLLDPILPPGVHLLDNMSTGPAELLTTHTEHTSPAYHTQISTDSGWDNPFRPDGDLSREADEIVELIKGGKPITPTPGQNTPPLPGCDDKNNVDDIDTSKNTIINTSGRITNGNGTQNINVNKQPINEKVGPATNAATVEVGRVMSQGPGDASLVEHVTLKKKPKCKCCVLQ</sequence>
<protein>
    <submittedName>
        <fullName evidence="2">Uncharacterized protein</fullName>
    </submittedName>
</protein>
<dbReference type="Proteomes" id="UP000639338">
    <property type="component" value="Unassembled WGS sequence"/>
</dbReference>
<feature type="region of interest" description="Disordered" evidence="1">
    <location>
        <begin position="89"/>
        <end position="142"/>
    </location>
</feature>
<dbReference type="OrthoDB" id="6618101at2759"/>
<proteinExistence type="predicted"/>
<accession>A0A835CLN9</accession>